<evidence type="ECO:0000259" key="4">
    <source>
        <dbReference type="SMART" id="SM00910"/>
    </source>
</evidence>
<dbReference type="Gene3D" id="3.30.70.2330">
    <property type="match status" value="1"/>
</dbReference>
<feature type="domain" description="HIRAN" evidence="4">
    <location>
        <begin position="3"/>
        <end position="94"/>
    </location>
</feature>
<sequence>MRNVDGSSRQQILTRCRAGDPVELRPEPTNPHDSNAVAVYVSGRQVGYVSRQKAPRILRDIECSRIIFVSVYKVSGGTKEKPSRGIVLYVAVRA</sequence>
<dbReference type="GO" id="GO:0003676">
    <property type="term" value="F:nucleic acid binding"/>
    <property type="evidence" value="ECO:0007669"/>
    <property type="project" value="InterPro"/>
</dbReference>
<feature type="compositionally biased region" description="Basic and acidic residues" evidence="3">
    <location>
        <begin position="17"/>
        <end position="26"/>
    </location>
</feature>
<name>A0A317EDI9_9PROT</name>
<dbReference type="SMART" id="SM00910">
    <property type="entry name" value="HIRAN"/>
    <property type="match status" value="1"/>
</dbReference>
<evidence type="ECO:0000256" key="2">
    <source>
        <dbReference type="ARBA" id="ARBA00022801"/>
    </source>
</evidence>
<organism evidence="5 6">
    <name type="scientific">Zavarzinia aquatilis</name>
    <dbReference type="NCBI Taxonomy" id="2211142"/>
    <lineage>
        <taxon>Bacteria</taxon>
        <taxon>Pseudomonadati</taxon>
        <taxon>Pseudomonadota</taxon>
        <taxon>Alphaproteobacteria</taxon>
        <taxon>Rhodospirillales</taxon>
        <taxon>Zavarziniaceae</taxon>
        <taxon>Zavarzinia</taxon>
    </lineage>
</organism>
<proteinExistence type="predicted"/>
<feature type="compositionally biased region" description="Polar residues" evidence="3">
    <location>
        <begin position="1"/>
        <end position="13"/>
    </location>
</feature>
<reference evidence="5 6" key="1">
    <citation type="submission" date="2018-05" db="EMBL/GenBank/DDBJ databases">
        <title>Zavarzinia sp. HR-AS.</title>
        <authorList>
            <person name="Lee Y."/>
            <person name="Jeon C.O."/>
        </authorList>
    </citation>
    <scope>NUCLEOTIDE SEQUENCE [LARGE SCALE GENOMIC DNA]</scope>
    <source>
        <strain evidence="5 6">HR-AS</strain>
    </source>
</reference>
<keyword evidence="1" id="KW-0479">Metal-binding</keyword>
<keyword evidence="2" id="KW-0378">Hydrolase</keyword>
<keyword evidence="6" id="KW-1185">Reference proteome</keyword>
<evidence type="ECO:0000313" key="6">
    <source>
        <dbReference type="Proteomes" id="UP000245461"/>
    </source>
</evidence>
<gene>
    <name evidence="5" type="ORF">DKG74_07015</name>
</gene>
<dbReference type="GO" id="GO:0016818">
    <property type="term" value="F:hydrolase activity, acting on acid anhydrides, in phosphorus-containing anhydrides"/>
    <property type="evidence" value="ECO:0007669"/>
    <property type="project" value="InterPro"/>
</dbReference>
<dbReference type="GO" id="GO:0008270">
    <property type="term" value="F:zinc ion binding"/>
    <property type="evidence" value="ECO:0007669"/>
    <property type="project" value="InterPro"/>
</dbReference>
<dbReference type="OrthoDB" id="8446608at2"/>
<evidence type="ECO:0000313" key="5">
    <source>
        <dbReference type="EMBL" id="PWR24811.1"/>
    </source>
</evidence>
<feature type="region of interest" description="Disordered" evidence="3">
    <location>
        <begin position="1"/>
        <end position="35"/>
    </location>
</feature>
<dbReference type="Pfam" id="PF08797">
    <property type="entry name" value="HIRAN"/>
    <property type="match status" value="1"/>
</dbReference>
<dbReference type="InterPro" id="IPR014905">
    <property type="entry name" value="HIRAN"/>
</dbReference>
<evidence type="ECO:0000256" key="3">
    <source>
        <dbReference type="SAM" id="MobiDB-lite"/>
    </source>
</evidence>
<accession>A0A317EDI9</accession>
<dbReference type="Proteomes" id="UP000245461">
    <property type="component" value="Unassembled WGS sequence"/>
</dbReference>
<dbReference type="EMBL" id="QGLE01000003">
    <property type="protein sequence ID" value="PWR24811.1"/>
    <property type="molecule type" value="Genomic_DNA"/>
</dbReference>
<dbReference type="AlphaFoldDB" id="A0A317EDI9"/>
<evidence type="ECO:0000256" key="1">
    <source>
        <dbReference type="ARBA" id="ARBA00022723"/>
    </source>
</evidence>
<protein>
    <recommendedName>
        <fullName evidence="4">HIRAN domain-containing protein</fullName>
    </recommendedName>
</protein>
<comment type="caution">
    <text evidence="5">The sequence shown here is derived from an EMBL/GenBank/DDBJ whole genome shotgun (WGS) entry which is preliminary data.</text>
</comment>